<dbReference type="Proteomes" id="UP000000311">
    <property type="component" value="Unassembled WGS sequence"/>
</dbReference>
<dbReference type="InParanoid" id="E2A4J0"/>
<sequence length="337" mass="38523">MPSKVILNVSISHYVDDASIEDNGELRKQMQKINISKNKERLDIKIMRVSKDAVTWQLEFRKTQSQKSTRMVINQSEFFPIQFFDSLAPHGVIFTENGIDQLASFLMDLMPASVMMKSTYIDFTYYYNRLAGLRELVELIHDMELVMKSKAGRVLHVPANVLKASRMIRAFFYLSSYIICTILKNLFVEKMMSSHCIVRRFSVISRFRVIVTEGRTSDADKIELSLIEYCWTIPCFGQLVRLKSVKVSSIVRQGLKVRSLRGTAHCFVTAEFGSAIQNTAHPSAEASYTKACVLSKNFYIFILDPKVAVRDAPYLSETLDFTNDSPRQMPDGDIMDL</sequence>
<gene>
    <name evidence="1" type="ORF">EAG_02331</name>
</gene>
<accession>E2A4J0</accession>
<name>E2A4J0_CAMFO</name>
<organism evidence="2">
    <name type="scientific">Camponotus floridanus</name>
    <name type="common">Florida carpenter ant</name>
    <dbReference type="NCBI Taxonomy" id="104421"/>
    <lineage>
        <taxon>Eukaryota</taxon>
        <taxon>Metazoa</taxon>
        <taxon>Ecdysozoa</taxon>
        <taxon>Arthropoda</taxon>
        <taxon>Hexapoda</taxon>
        <taxon>Insecta</taxon>
        <taxon>Pterygota</taxon>
        <taxon>Neoptera</taxon>
        <taxon>Endopterygota</taxon>
        <taxon>Hymenoptera</taxon>
        <taxon>Apocrita</taxon>
        <taxon>Aculeata</taxon>
        <taxon>Formicoidea</taxon>
        <taxon>Formicidae</taxon>
        <taxon>Formicinae</taxon>
        <taxon>Camponotus</taxon>
    </lineage>
</organism>
<evidence type="ECO:0000313" key="1">
    <source>
        <dbReference type="EMBL" id="EFN71649.1"/>
    </source>
</evidence>
<proteinExistence type="predicted"/>
<keyword evidence="2" id="KW-1185">Reference proteome</keyword>
<dbReference type="AlphaFoldDB" id="E2A4J0"/>
<evidence type="ECO:0000313" key="2">
    <source>
        <dbReference type="Proteomes" id="UP000000311"/>
    </source>
</evidence>
<reference evidence="1 2" key="1">
    <citation type="journal article" date="2010" name="Science">
        <title>Genomic comparison of the ants Camponotus floridanus and Harpegnathos saltator.</title>
        <authorList>
            <person name="Bonasio R."/>
            <person name="Zhang G."/>
            <person name="Ye C."/>
            <person name="Mutti N.S."/>
            <person name="Fang X."/>
            <person name="Qin N."/>
            <person name="Donahue G."/>
            <person name="Yang P."/>
            <person name="Li Q."/>
            <person name="Li C."/>
            <person name="Zhang P."/>
            <person name="Huang Z."/>
            <person name="Berger S.L."/>
            <person name="Reinberg D."/>
            <person name="Wang J."/>
            <person name="Liebig J."/>
        </authorList>
    </citation>
    <scope>NUCLEOTIDE SEQUENCE [LARGE SCALE GENOMIC DNA]</scope>
    <source>
        <strain evidence="2">C129</strain>
    </source>
</reference>
<protein>
    <submittedName>
        <fullName evidence="1">Uncharacterized protein</fullName>
    </submittedName>
</protein>
<dbReference type="EMBL" id="GL436677">
    <property type="protein sequence ID" value="EFN71649.1"/>
    <property type="molecule type" value="Genomic_DNA"/>
</dbReference>